<dbReference type="RefSeq" id="WP_091136381.1">
    <property type="nucleotide sequence ID" value="NZ_FMVC01000010.1"/>
</dbReference>
<dbReference type="SUPFAM" id="SSF47384">
    <property type="entry name" value="Homodimeric domain of signal transducing histidine kinase"/>
    <property type="match status" value="1"/>
</dbReference>
<evidence type="ECO:0000256" key="3">
    <source>
        <dbReference type="ARBA" id="ARBA00022553"/>
    </source>
</evidence>
<dbReference type="Gene3D" id="3.30.565.10">
    <property type="entry name" value="Histidine kinase-like ATPase, C-terminal domain"/>
    <property type="match status" value="1"/>
</dbReference>
<feature type="transmembrane region" description="Helical" evidence="7">
    <location>
        <begin position="106"/>
        <end position="124"/>
    </location>
</feature>
<keyword evidence="6" id="KW-0902">Two-component regulatory system</keyword>
<evidence type="ECO:0000256" key="5">
    <source>
        <dbReference type="ARBA" id="ARBA00022777"/>
    </source>
</evidence>
<proteinExistence type="predicted"/>
<evidence type="ECO:0000256" key="7">
    <source>
        <dbReference type="SAM" id="Phobius"/>
    </source>
</evidence>
<dbReference type="Pfam" id="PF02518">
    <property type="entry name" value="HATPase_c"/>
    <property type="match status" value="1"/>
</dbReference>
<evidence type="ECO:0000313" key="10">
    <source>
        <dbReference type="Proteomes" id="UP000199307"/>
    </source>
</evidence>
<accession>A0ABY0M4Z1</accession>
<dbReference type="InterPro" id="IPR005467">
    <property type="entry name" value="His_kinase_dom"/>
</dbReference>
<keyword evidence="7" id="KW-0472">Membrane</keyword>
<sequence length="458" mass="52117">MFEFLPVDPKTIFLLYFWGNFFTCILIFSFSFSYATSDNRKILKWFGLGKLILTLAWILALLRNIIPDFASINIANSMIFGACCFETLAMLSLIKGHAKRQFQIQIAITAVAILLFNISTLFYASMNTRVILGGIGIFAIYLLPTIIYFTEKEKSFFKTFYVLCYTGFEILIVIRTIHRYLYPQNLIISNNTFDSLYSICLFLLTLIGIVGFLLLVKERQDHKIKKLLNDKNQFFSIISHDLRGPLGSSVSLSEILLENIEQYSREEIKEISELLHDSNKNIYKLLENLLEWSKVQTGMITFHPKNILLNALIEENIELSRNVALSKNIDIKFESAFLVEAEVDKNMISTILRNLLSNAIKFTGKNGEVKLKLIKTNQKAEISITDNGIGVPDYIKEKLFKINGKVLQKGTENELGSGLGLLLCKEFVNIHKGEISVESEQGKGSTFRFTLPIVNSNN</sequence>
<comment type="caution">
    <text evidence="9">The sequence shown here is derived from an EMBL/GenBank/DDBJ whole genome shotgun (WGS) entry which is preliminary data.</text>
</comment>
<dbReference type="PROSITE" id="PS50109">
    <property type="entry name" value="HIS_KIN"/>
    <property type="match status" value="1"/>
</dbReference>
<protein>
    <recommendedName>
        <fullName evidence="2">histidine kinase</fullName>
        <ecNumber evidence="2">2.7.13.3</ecNumber>
    </recommendedName>
</protein>
<dbReference type="CDD" id="cd00075">
    <property type="entry name" value="HATPase"/>
    <property type="match status" value="1"/>
</dbReference>
<keyword evidence="10" id="KW-1185">Reference proteome</keyword>
<dbReference type="InterPro" id="IPR036097">
    <property type="entry name" value="HisK_dim/P_sf"/>
</dbReference>
<feature type="transmembrane region" description="Helical" evidence="7">
    <location>
        <begin position="130"/>
        <end position="149"/>
    </location>
</feature>
<keyword evidence="3" id="KW-0597">Phosphoprotein</keyword>
<evidence type="ECO:0000313" key="9">
    <source>
        <dbReference type="EMBL" id="SCZ01148.1"/>
    </source>
</evidence>
<evidence type="ECO:0000259" key="8">
    <source>
        <dbReference type="PROSITE" id="PS50109"/>
    </source>
</evidence>
<dbReference type="Proteomes" id="UP000199307">
    <property type="component" value="Unassembled WGS sequence"/>
</dbReference>
<dbReference type="PANTHER" id="PTHR43711">
    <property type="entry name" value="TWO-COMPONENT HISTIDINE KINASE"/>
    <property type="match status" value="1"/>
</dbReference>
<dbReference type="Pfam" id="PF00512">
    <property type="entry name" value="HisKA"/>
    <property type="match status" value="1"/>
</dbReference>
<reference evidence="9 10" key="1">
    <citation type="submission" date="2016-10" db="EMBL/GenBank/DDBJ databases">
        <authorList>
            <person name="Varghese N."/>
            <person name="Submissions S."/>
        </authorList>
    </citation>
    <scope>NUCLEOTIDE SEQUENCE [LARGE SCALE GENOMIC DNA]</scope>
    <source>
        <strain evidence="9 10">CGMCC 1.6859</strain>
    </source>
</reference>
<dbReference type="InterPro" id="IPR003594">
    <property type="entry name" value="HATPase_dom"/>
</dbReference>
<dbReference type="InterPro" id="IPR050736">
    <property type="entry name" value="Sensor_HK_Regulatory"/>
</dbReference>
<organism evidence="9 10">
    <name type="scientific">Flavobacterium anhuiense</name>
    <dbReference type="NCBI Taxonomy" id="459526"/>
    <lineage>
        <taxon>Bacteria</taxon>
        <taxon>Pseudomonadati</taxon>
        <taxon>Bacteroidota</taxon>
        <taxon>Flavobacteriia</taxon>
        <taxon>Flavobacteriales</taxon>
        <taxon>Flavobacteriaceae</taxon>
        <taxon>Flavobacterium</taxon>
    </lineage>
</organism>
<feature type="transmembrane region" description="Helical" evidence="7">
    <location>
        <begin position="196"/>
        <end position="216"/>
    </location>
</feature>
<keyword evidence="4" id="KW-0808">Transferase</keyword>
<keyword evidence="7" id="KW-0812">Transmembrane</keyword>
<evidence type="ECO:0000256" key="4">
    <source>
        <dbReference type="ARBA" id="ARBA00022679"/>
    </source>
</evidence>
<name>A0ABY0M4Z1_9FLAO</name>
<feature type="transmembrane region" description="Helical" evidence="7">
    <location>
        <begin position="156"/>
        <end position="176"/>
    </location>
</feature>
<feature type="transmembrane region" description="Helical" evidence="7">
    <location>
        <begin position="74"/>
        <end position="94"/>
    </location>
</feature>
<feature type="transmembrane region" description="Helical" evidence="7">
    <location>
        <begin position="42"/>
        <end position="62"/>
    </location>
</feature>
<dbReference type="CDD" id="cd00082">
    <property type="entry name" value="HisKA"/>
    <property type="match status" value="1"/>
</dbReference>
<feature type="transmembrane region" description="Helical" evidence="7">
    <location>
        <begin position="12"/>
        <end position="35"/>
    </location>
</feature>
<dbReference type="InterPro" id="IPR003661">
    <property type="entry name" value="HisK_dim/P_dom"/>
</dbReference>
<evidence type="ECO:0000256" key="1">
    <source>
        <dbReference type="ARBA" id="ARBA00000085"/>
    </source>
</evidence>
<gene>
    <name evidence="9" type="ORF">SAMN02927916_0109</name>
</gene>
<dbReference type="InterPro" id="IPR004358">
    <property type="entry name" value="Sig_transdc_His_kin-like_C"/>
</dbReference>
<evidence type="ECO:0000256" key="6">
    <source>
        <dbReference type="ARBA" id="ARBA00023012"/>
    </source>
</evidence>
<dbReference type="Gene3D" id="1.10.287.130">
    <property type="match status" value="1"/>
</dbReference>
<dbReference type="SMART" id="SM00388">
    <property type="entry name" value="HisKA"/>
    <property type="match status" value="1"/>
</dbReference>
<dbReference type="SMART" id="SM00387">
    <property type="entry name" value="HATPase_c"/>
    <property type="match status" value="1"/>
</dbReference>
<dbReference type="InterPro" id="IPR036890">
    <property type="entry name" value="HATPase_C_sf"/>
</dbReference>
<dbReference type="PANTHER" id="PTHR43711:SF26">
    <property type="entry name" value="SENSOR HISTIDINE KINASE RCSC"/>
    <property type="match status" value="1"/>
</dbReference>
<keyword evidence="5 9" id="KW-0418">Kinase</keyword>
<comment type="catalytic activity">
    <reaction evidence="1">
        <text>ATP + protein L-histidine = ADP + protein N-phospho-L-histidine.</text>
        <dbReference type="EC" id="2.7.13.3"/>
    </reaction>
</comment>
<feature type="domain" description="Histidine kinase" evidence="8">
    <location>
        <begin position="237"/>
        <end position="455"/>
    </location>
</feature>
<dbReference type="SUPFAM" id="SSF55874">
    <property type="entry name" value="ATPase domain of HSP90 chaperone/DNA topoisomerase II/histidine kinase"/>
    <property type="match status" value="1"/>
</dbReference>
<dbReference type="GO" id="GO:0016301">
    <property type="term" value="F:kinase activity"/>
    <property type="evidence" value="ECO:0007669"/>
    <property type="project" value="UniProtKB-KW"/>
</dbReference>
<dbReference type="EC" id="2.7.13.3" evidence="2"/>
<dbReference type="EMBL" id="FMVC01000010">
    <property type="protein sequence ID" value="SCZ01148.1"/>
    <property type="molecule type" value="Genomic_DNA"/>
</dbReference>
<evidence type="ECO:0000256" key="2">
    <source>
        <dbReference type="ARBA" id="ARBA00012438"/>
    </source>
</evidence>
<keyword evidence="7" id="KW-1133">Transmembrane helix</keyword>
<dbReference type="PRINTS" id="PR00344">
    <property type="entry name" value="BCTRLSENSOR"/>
</dbReference>